<comment type="catalytic activity">
    <reaction evidence="11">
        <text>a 2-oxocarboxylate + 2 oxidized [2Fe-2S]-[ferredoxin] + CoA = an acyl-CoA + 2 reduced [2Fe-2S]-[ferredoxin] + CO2 + H(+)</text>
        <dbReference type="Rhea" id="RHEA:42316"/>
        <dbReference type="Rhea" id="RHEA-COMP:10000"/>
        <dbReference type="Rhea" id="RHEA-COMP:10001"/>
        <dbReference type="ChEBI" id="CHEBI:15378"/>
        <dbReference type="ChEBI" id="CHEBI:16526"/>
        <dbReference type="ChEBI" id="CHEBI:33737"/>
        <dbReference type="ChEBI" id="CHEBI:33738"/>
        <dbReference type="ChEBI" id="CHEBI:35179"/>
        <dbReference type="ChEBI" id="CHEBI:57287"/>
        <dbReference type="ChEBI" id="CHEBI:58342"/>
        <dbReference type="EC" id="1.2.7.11"/>
    </reaction>
</comment>
<dbReference type="InterPro" id="IPR029061">
    <property type="entry name" value="THDP-binding"/>
</dbReference>
<organism evidence="16 17">
    <name type="scientific">Vulcanisaeta distributa (strain DSM 14429 / JCM 11212 / NBRC 100878 / IC-017)</name>
    <dbReference type="NCBI Taxonomy" id="572478"/>
    <lineage>
        <taxon>Archaea</taxon>
        <taxon>Thermoproteota</taxon>
        <taxon>Thermoprotei</taxon>
        <taxon>Thermoproteales</taxon>
        <taxon>Thermoproteaceae</taxon>
        <taxon>Vulcanisaeta</taxon>
    </lineage>
</organism>
<evidence type="ECO:0000256" key="12">
    <source>
        <dbReference type="RuleBase" id="RU003591"/>
    </source>
</evidence>
<feature type="domain" description="Thiamine pyrophosphate enzyme TPP-binding" evidence="14">
    <location>
        <begin position="390"/>
        <end position="538"/>
    </location>
</feature>
<dbReference type="InterPro" id="IPR012000">
    <property type="entry name" value="Thiamin_PyroP_enz_cen_dom"/>
</dbReference>
<keyword evidence="10 12" id="KW-0100">Branched-chain amino acid biosynthesis</keyword>
<sequence>MIIVPRAVDLLVREMEGMGVREVFGIIGGQIMPFFDALYNSDIKVYMFRHEQGAIHAADAYGRVMKRPMTVVVTSGPGATNLLTGLANAMMDSSPLIAITGQVPTAFFGRDAFQETDIVGATMPVTKHTFMVKRPEDLVPVFRAAYEISIDGRPGPVVIDLPRDVQLTDVDPAIVRGRVIRIVRKAIPEPDPSLIAYALKLLLTAERPVMLVGGGVCWSGATNEVLTLAELMGMPIVTTLPGKNCVPSNHPLVMGPSGMHGRLEADAAIINADVILAVGTRFSDRTVGNFNEFRRGRKIIHIDIDRSEIGKNVKPEVGIVGDAKAVLSTMIKLVPKALERRHDAFIKWLRSIKESYEEYRRRVDINGFAPWKVLKVLREVMPPYSITTTGVGSHQMWCELHWDVYVPGTFITSAGLGTMGFGLPAALGAKIARPGVPVLDIDGDGSFQMTMQNLALVREYGLPVIVTIFDNSTLMLVRHWQVMLYNKRIIAVDFNVNPDFMKIAEAYGIEGVRPSSYDELRSAVARAVRNNEALIVDVTIDRERDFVLPFVPSGKWLEEVILPEGFRIDLRYPGDDYGG</sequence>
<comment type="pathway">
    <text evidence="1 12">Amino-acid biosynthesis; L-isoleucine biosynthesis; L-isoleucine from 2-oxobutanoate: step 1/4.</text>
</comment>
<evidence type="ECO:0000256" key="9">
    <source>
        <dbReference type="ARBA" id="ARBA00023052"/>
    </source>
</evidence>
<keyword evidence="8 12" id="KW-0460">Magnesium</keyword>
<evidence type="ECO:0000259" key="14">
    <source>
        <dbReference type="Pfam" id="PF02775"/>
    </source>
</evidence>
<dbReference type="PROSITE" id="PS00187">
    <property type="entry name" value="TPP_ENZYMES"/>
    <property type="match status" value="1"/>
</dbReference>
<evidence type="ECO:0000256" key="10">
    <source>
        <dbReference type="ARBA" id="ARBA00023304"/>
    </source>
</evidence>
<dbReference type="InterPro" id="IPR011766">
    <property type="entry name" value="TPP_enzyme_TPP-bd"/>
</dbReference>
<keyword evidence="6 12" id="KW-0808">Transferase</keyword>
<dbReference type="AlphaFoldDB" id="E1QNB1"/>
<dbReference type="KEGG" id="vdi:Vdis_0686"/>
<dbReference type="InterPro" id="IPR045229">
    <property type="entry name" value="TPP_enz"/>
</dbReference>
<dbReference type="UniPathway" id="UPA00047">
    <property type="reaction ID" value="UER00055"/>
</dbReference>
<keyword evidence="5 12" id="KW-0028">Amino-acid biosynthesis</keyword>
<reference evidence="16 17" key="1">
    <citation type="journal article" date="2010" name="Stand. Genomic Sci.">
        <title>Complete genome sequence of Vulcanisaeta distributa type strain (IC-017).</title>
        <authorList>
            <person name="Mavromatis K."/>
            <person name="Sikorski J."/>
            <person name="Pabst E."/>
            <person name="Teshima H."/>
            <person name="Lapidus A."/>
            <person name="Lucas S."/>
            <person name="Nolan M."/>
            <person name="Glavina Del Rio T."/>
            <person name="Cheng J.F."/>
            <person name="Bruce D."/>
            <person name="Goodwin L."/>
            <person name="Pitluck S."/>
            <person name="Liolios K."/>
            <person name="Ivanova N."/>
            <person name="Mikhailova N."/>
            <person name="Pati A."/>
            <person name="Chen A."/>
            <person name="Palaniappan K."/>
            <person name="Land M."/>
            <person name="Hauser L."/>
            <person name="Chang Y.J."/>
            <person name="Jeffries C.D."/>
            <person name="Rohde M."/>
            <person name="Spring S."/>
            <person name="Goker M."/>
            <person name="Wirth R."/>
            <person name="Woyke T."/>
            <person name="Bristow J."/>
            <person name="Eisen J.A."/>
            <person name="Markowitz V."/>
            <person name="Hugenholtz P."/>
            <person name="Klenk H.P."/>
            <person name="Kyrpides N.C."/>
        </authorList>
    </citation>
    <scope>NUCLEOTIDE SEQUENCE [LARGE SCALE GENOMIC DNA]</scope>
    <source>
        <strain evidence="17">DSM 14429 / JCM 11212 / NBRC 100878 / IC-017</strain>
    </source>
</reference>
<evidence type="ECO:0000313" key="17">
    <source>
        <dbReference type="Proteomes" id="UP000006681"/>
    </source>
</evidence>
<keyword evidence="9 12" id="KW-0786">Thiamine pyrophosphate</keyword>
<evidence type="ECO:0000256" key="4">
    <source>
        <dbReference type="ARBA" id="ARBA00011631"/>
    </source>
</evidence>
<feature type="domain" description="Thiamine pyrophosphate enzyme central" evidence="13">
    <location>
        <begin position="195"/>
        <end position="328"/>
    </location>
</feature>
<dbReference type="PANTHER" id="PTHR18968:SF13">
    <property type="entry name" value="ACETOLACTATE SYNTHASE CATALYTIC SUBUNIT, MITOCHONDRIAL"/>
    <property type="match status" value="1"/>
</dbReference>
<dbReference type="eggNOG" id="arCOG01998">
    <property type="taxonomic scope" value="Archaea"/>
</dbReference>
<reference evidence="17" key="2">
    <citation type="journal article" date="2010" name="Stand. Genomic Sci.">
        <title>Complete genome sequence of Vulcanisaeta distributa type strain (IC-017T).</title>
        <authorList>
            <person name="Mavromatis K."/>
            <person name="Sikorski J."/>
            <person name="Pabst E."/>
            <person name="Teshima H."/>
            <person name="Lapidus A."/>
            <person name="Lucas S."/>
            <person name="Nolan M."/>
            <person name="Glavina Del Rio T."/>
            <person name="Cheng J."/>
            <person name="Bruce D."/>
            <person name="Goodwin L."/>
            <person name="Pitluck S."/>
            <person name="Liolios K."/>
            <person name="Ivanova N."/>
            <person name="Mikhailova N."/>
            <person name="Pati A."/>
            <person name="Chen A."/>
            <person name="Palaniappan K."/>
            <person name="Land M."/>
            <person name="Hauser L."/>
            <person name="Chang Y."/>
            <person name="Jeffries C."/>
            <person name="Rohde M."/>
            <person name="Spring S."/>
            <person name="Goker M."/>
            <person name="Wirth R."/>
            <person name="Woyke T."/>
            <person name="Bristow J."/>
            <person name="Eisen J."/>
            <person name="Markowitz V."/>
            <person name="Hugenholtz P."/>
            <person name="Klenk H."/>
            <person name="Kyrpides N."/>
        </authorList>
    </citation>
    <scope>NUCLEOTIDE SEQUENCE [LARGE SCALE GENOMIC DNA]</scope>
    <source>
        <strain evidence="17">DSM 14429 / JCM 11212 / NBRC 100878 / IC-017</strain>
    </source>
</reference>
<dbReference type="OrthoDB" id="6837at2157"/>
<dbReference type="GO" id="GO:0030976">
    <property type="term" value="F:thiamine pyrophosphate binding"/>
    <property type="evidence" value="ECO:0007669"/>
    <property type="project" value="UniProtKB-UniRule"/>
</dbReference>
<dbReference type="SUPFAM" id="SSF52518">
    <property type="entry name" value="Thiamin diphosphate-binding fold (THDP-binding)"/>
    <property type="match status" value="2"/>
</dbReference>
<feature type="domain" description="Thiamine pyrophosphate enzyme N-terminal TPP-binding" evidence="15">
    <location>
        <begin position="7"/>
        <end position="119"/>
    </location>
</feature>
<evidence type="ECO:0000259" key="13">
    <source>
        <dbReference type="Pfam" id="PF00205"/>
    </source>
</evidence>
<evidence type="ECO:0000256" key="1">
    <source>
        <dbReference type="ARBA" id="ARBA00004974"/>
    </source>
</evidence>
<dbReference type="SUPFAM" id="SSF52467">
    <property type="entry name" value="DHS-like NAD/FAD-binding domain"/>
    <property type="match status" value="1"/>
</dbReference>
<evidence type="ECO:0000256" key="2">
    <source>
        <dbReference type="ARBA" id="ARBA00005025"/>
    </source>
</evidence>
<evidence type="ECO:0000256" key="8">
    <source>
        <dbReference type="ARBA" id="ARBA00022842"/>
    </source>
</evidence>
<comment type="pathway">
    <text evidence="2 12">Amino-acid biosynthesis; L-valine biosynthesis; L-valine from pyruvate: step 1/4.</text>
</comment>
<keyword evidence="17" id="KW-1185">Reference proteome</keyword>
<dbReference type="NCBIfam" id="TIGR00118">
    <property type="entry name" value="acolac_lg"/>
    <property type="match status" value="1"/>
</dbReference>
<dbReference type="InterPro" id="IPR012001">
    <property type="entry name" value="Thiamin_PyroP_enz_TPP-bd_dom"/>
</dbReference>
<evidence type="ECO:0000259" key="15">
    <source>
        <dbReference type="Pfam" id="PF02776"/>
    </source>
</evidence>
<evidence type="ECO:0000256" key="7">
    <source>
        <dbReference type="ARBA" id="ARBA00022723"/>
    </source>
</evidence>
<name>E1QNB1_VULDI</name>
<dbReference type="PANTHER" id="PTHR18968">
    <property type="entry name" value="THIAMINE PYROPHOSPHATE ENZYMES"/>
    <property type="match status" value="1"/>
</dbReference>
<gene>
    <name evidence="16" type="ordered locus">Vdis_0686</name>
</gene>
<dbReference type="InterPro" id="IPR029035">
    <property type="entry name" value="DHS-like_NAD/FAD-binding_dom"/>
</dbReference>
<dbReference type="EC" id="2.2.1.6" evidence="12"/>
<dbReference type="HOGENOM" id="CLU_013748_1_2_2"/>
<dbReference type="Pfam" id="PF00205">
    <property type="entry name" value="TPP_enzyme_M"/>
    <property type="match status" value="1"/>
</dbReference>
<dbReference type="Pfam" id="PF02776">
    <property type="entry name" value="TPP_enzyme_N"/>
    <property type="match status" value="1"/>
</dbReference>
<dbReference type="InterPro" id="IPR012846">
    <property type="entry name" value="Acetolactate_synth_lsu"/>
</dbReference>
<dbReference type="GO" id="GO:0000287">
    <property type="term" value="F:magnesium ion binding"/>
    <property type="evidence" value="ECO:0007669"/>
    <property type="project" value="UniProtKB-UniRule"/>
</dbReference>
<dbReference type="FunFam" id="3.40.50.970:FF:000007">
    <property type="entry name" value="Acetolactate synthase"/>
    <property type="match status" value="1"/>
</dbReference>
<evidence type="ECO:0000256" key="5">
    <source>
        <dbReference type="ARBA" id="ARBA00022605"/>
    </source>
</evidence>
<dbReference type="Gene3D" id="3.40.50.970">
    <property type="match status" value="2"/>
</dbReference>
<proteinExistence type="inferred from homology"/>
<dbReference type="GO" id="GO:0018491">
    <property type="term" value="F:2-oxobutyrate synthase activity"/>
    <property type="evidence" value="ECO:0007669"/>
    <property type="project" value="UniProtKB-ARBA"/>
</dbReference>
<keyword evidence="7 12" id="KW-0479">Metal-binding</keyword>
<dbReference type="GO" id="GO:0003984">
    <property type="term" value="F:acetolactate synthase activity"/>
    <property type="evidence" value="ECO:0007669"/>
    <property type="project" value="UniProtKB-EC"/>
</dbReference>
<dbReference type="GO" id="GO:0009097">
    <property type="term" value="P:isoleucine biosynthetic process"/>
    <property type="evidence" value="ECO:0007669"/>
    <property type="project" value="UniProtKB-UniPathway"/>
</dbReference>
<dbReference type="EMBL" id="CP002100">
    <property type="protein sequence ID" value="ADN50081.1"/>
    <property type="molecule type" value="Genomic_DNA"/>
</dbReference>
<dbReference type="InterPro" id="IPR039368">
    <property type="entry name" value="AHAS_TPP"/>
</dbReference>
<evidence type="ECO:0000256" key="6">
    <source>
        <dbReference type="ARBA" id="ARBA00022679"/>
    </source>
</evidence>
<evidence type="ECO:0000256" key="11">
    <source>
        <dbReference type="ARBA" id="ARBA00048893"/>
    </source>
</evidence>
<evidence type="ECO:0000256" key="3">
    <source>
        <dbReference type="ARBA" id="ARBA00007812"/>
    </source>
</evidence>
<comment type="catalytic activity">
    <reaction evidence="12">
        <text>2 pyruvate + H(+) = (2S)-2-acetolactate + CO2</text>
        <dbReference type="Rhea" id="RHEA:25249"/>
        <dbReference type="ChEBI" id="CHEBI:15361"/>
        <dbReference type="ChEBI" id="CHEBI:15378"/>
        <dbReference type="ChEBI" id="CHEBI:16526"/>
        <dbReference type="ChEBI" id="CHEBI:58476"/>
        <dbReference type="EC" id="2.2.1.6"/>
    </reaction>
</comment>
<dbReference type="RefSeq" id="WP_013335806.1">
    <property type="nucleotide sequence ID" value="NC_014537.1"/>
</dbReference>
<dbReference type="UniPathway" id="UPA00049">
    <property type="reaction ID" value="UER00059"/>
</dbReference>
<dbReference type="GO" id="GO:0005948">
    <property type="term" value="C:acetolactate synthase complex"/>
    <property type="evidence" value="ECO:0007669"/>
    <property type="project" value="TreeGrafter"/>
</dbReference>
<dbReference type="Proteomes" id="UP000006681">
    <property type="component" value="Chromosome"/>
</dbReference>
<dbReference type="GO" id="GO:0019164">
    <property type="term" value="F:pyruvate synthase activity"/>
    <property type="evidence" value="ECO:0007669"/>
    <property type="project" value="UniProtKB-ARBA"/>
</dbReference>
<dbReference type="CDD" id="cd07035">
    <property type="entry name" value="TPP_PYR_POX_like"/>
    <property type="match status" value="1"/>
</dbReference>
<comment type="cofactor">
    <cofactor evidence="12">
        <name>thiamine diphosphate</name>
        <dbReference type="ChEBI" id="CHEBI:58937"/>
    </cofactor>
    <text evidence="12">Binds 1 thiamine pyrophosphate per subunit.</text>
</comment>
<dbReference type="GO" id="GO:0050660">
    <property type="term" value="F:flavin adenine dinucleotide binding"/>
    <property type="evidence" value="ECO:0007669"/>
    <property type="project" value="InterPro"/>
</dbReference>
<dbReference type="FunFam" id="3.40.50.1220:FF:000008">
    <property type="entry name" value="Acetolactate synthase"/>
    <property type="match status" value="1"/>
</dbReference>
<evidence type="ECO:0000313" key="16">
    <source>
        <dbReference type="EMBL" id="ADN50081.1"/>
    </source>
</evidence>
<comment type="subunit">
    <text evidence="4">Heterodimer composed of an alpha and a beta subunit.</text>
</comment>
<accession>E1QNB1</accession>
<dbReference type="Pfam" id="PF02775">
    <property type="entry name" value="TPP_enzyme_C"/>
    <property type="match status" value="1"/>
</dbReference>
<dbReference type="InterPro" id="IPR000399">
    <property type="entry name" value="TPP-bd_CS"/>
</dbReference>
<dbReference type="CDD" id="cd02015">
    <property type="entry name" value="TPP_AHAS"/>
    <property type="match status" value="1"/>
</dbReference>
<comment type="cofactor">
    <cofactor evidence="12">
        <name>Mg(2+)</name>
        <dbReference type="ChEBI" id="CHEBI:18420"/>
    </cofactor>
    <text evidence="12">Binds 1 Mg(2+) ion per subunit.</text>
</comment>
<dbReference type="Gene3D" id="3.40.50.1220">
    <property type="entry name" value="TPP-binding domain"/>
    <property type="match status" value="1"/>
</dbReference>
<dbReference type="STRING" id="572478.Vdis_0686"/>
<protein>
    <recommendedName>
        <fullName evidence="12">Acetolactate synthase</fullName>
        <ecNumber evidence="12">2.2.1.6</ecNumber>
    </recommendedName>
</protein>
<comment type="similarity">
    <text evidence="3 12">Belongs to the TPP enzyme family.</text>
</comment>
<dbReference type="GO" id="GO:0009099">
    <property type="term" value="P:L-valine biosynthetic process"/>
    <property type="evidence" value="ECO:0007669"/>
    <property type="project" value="UniProtKB-UniPathway"/>
</dbReference>
<dbReference type="GeneID" id="9751610"/>